<proteinExistence type="predicted"/>
<evidence type="ECO:0000313" key="1">
    <source>
        <dbReference type="EMBL" id="RMC93782.1"/>
    </source>
</evidence>
<accession>A0A3M0S5E8</accession>
<organism evidence="1 2">
    <name type="scientific">Clostridium autoethanogenum</name>
    <dbReference type="NCBI Taxonomy" id="84023"/>
    <lineage>
        <taxon>Bacteria</taxon>
        <taxon>Bacillati</taxon>
        <taxon>Bacillota</taxon>
        <taxon>Clostridia</taxon>
        <taxon>Eubacteriales</taxon>
        <taxon>Clostridiaceae</taxon>
        <taxon>Clostridium</taxon>
    </lineage>
</organism>
<dbReference type="EMBL" id="RFAQ01000093">
    <property type="protein sequence ID" value="RMC93782.1"/>
    <property type="molecule type" value="Genomic_DNA"/>
</dbReference>
<gene>
    <name evidence="1" type="ORF">D9O40_17655</name>
</gene>
<dbReference type="Pfam" id="PF13730">
    <property type="entry name" value="HTH_36"/>
    <property type="match status" value="1"/>
</dbReference>
<sequence length="161" mass="18577">MSNNKFVESNSKGQTYIDNAYLYDTRLTSTEKTVYAVLCSACYGDKCETYVGQLTIAKAINKSLRTVQRSIKTLKGFSYIQIKRRGSISNITTIISKQMRKTGQKVISTVKSAYKAYKQKINIDKQEKKTLFNSFKQRNYNFKNLENMLLGNEEYDPEKLE</sequence>
<comment type="caution">
    <text evidence="1">The sequence shown here is derived from an EMBL/GenBank/DDBJ whole genome shotgun (WGS) entry which is preliminary data.</text>
</comment>
<dbReference type="RefSeq" id="WP_122060052.1">
    <property type="nucleotide sequence ID" value="NZ_RFAQ01000093.1"/>
</dbReference>
<dbReference type="InterPro" id="IPR036388">
    <property type="entry name" value="WH-like_DNA-bd_sf"/>
</dbReference>
<reference evidence="1 2" key="1">
    <citation type="submission" date="2018-10" db="EMBL/GenBank/DDBJ databases">
        <title>Genome-centric metagenomics revealed C2 chemical producing, CO utilizing Clostridium with novel acetogenic gene cluster.</title>
        <authorList>
            <person name="Kang H."/>
            <person name="Park B."/>
            <person name="Choi I.G."/>
            <person name="Chang I.S."/>
        </authorList>
    </citation>
    <scope>NUCLEOTIDE SEQUENCE [LARGE SCALE GENOMIC DNA]</scope>
    <source>
        <strain evidence="1 2">H21-9</strain>
    </source>
</reference>
<dbReference type="AlphaFoldDB" id="A0A3M0S5E8"/>
<protein>
    <submittedName>
        <fullName evidence="1">Helix-turn-helix domain-containing protein</fullName>
    </submittedName>
</protein>
<dbReference type="Proteomes" id="UP000277999">
    <property type="component" value="Unassembled WGS sequence"/>
</dbReference>
<name>A0A3M0S5E8_9CLOT</name>
<dbReference type="Gene3D" id="1.10.10.10">
    <property type="entry name" value="Winged helix-like DNA-binding domain superfamily/Winged helix DNA-binding domain"/>
    <property type="match status" value="1"/>
</dbReference>
<evidence type="ECO:0000313" key="2">
    <source>
        <dbReference type="Proteomes" id="UP000277999"/>
    </source>
</evidence>